<dbReference type="Proteomes" id="UP000566071">
    <property type="component" value="Unassembled WGS sequence"/>
</dbReference>
<reference evidence="1 2" key="1">
    <citation type="submission" date="2020-05" db="EMBL/GenBank/DDBJ databases">
        <authorList>
            <person name="Khan S.A."/>
            <person name="Jeon C.O."/>
            <person name="Chun B.H."/>
        </authorList>
    </citation>
    <scope>NUCLEOTIDE SEQUENCE [LARGE SCALE GENOMIC DNA]</scope>
    <source>
        <strain evidence="1 2">S1162</strain>
    </source>
</reference>
<organism evidence="1 2">
    <name type="scientific">Mucilaginibacter humi</name>
    <dbReference type="NCBI Taxonomy" id="2732510"/>
    <lineage>
        <taxon>Bacteria</taxon>
        <taxon>Pseudomonadati</taxon>
        <taxon>Bacteroidota</taxon>
        <taxon>Sphingobacteriia</taxon>
        <taxon>Sphingobacteriales</taxon>
        <taxon>Sphingobacteriaceae</taxon>
        <taxon>Mucilaginibacter</taxon>
    </lineage>
</organism>
<gene>
    <name evidence="1" type="ORF">HK413_12075</name>
</gene>
<accession>A0ABX1W4M3</accession>
<dbReference type="EMBL" id="JABFCR010000059">
    <property type="protein sequence ID" value="NNU34626.1"/>
    <property type="molecule type" value="Genomic_DNA"/>
</dbReference>
<protein>
    <recommendedName>
        <fullName evidence="3">Carboxypeptidase regulatory-like domain-containing protein</fullName>
    </recommendedName>
</protein>
<comment type="caution">
    <text evidence="1">The sequence shown here is derived from an EMBL/GenBank/DDBJ whole genome shotgun (WGS) entry which is preliminary data.</text>
</comment>
<evidence type="ECO:0000313" key="2">
    <source>
        <dbReference type="Proteomes" id="UP000566071"/>
    </source>
</evidence>
<keyword evidence="2" id="KW-1185">Reference proteome</keyword>
<name>A0ABX1W4M3_9SPHI</name>
<sequence length="291" mass="33407">MPGKTRAQRKKNTFHIIDSLSNKPVTTSVTIVRAKLFITTENDGIFVIPGDLSAMRDTIIFNAQSYEPLKMTLHDLDGRDIIKLKKYEIAQAPPGLNFKNDTLLNDFDRDKVEYYAGISTGTEVFNYRQLAQKFTLKNSGVKLTGAKIIRLVFNAYYEEQHTKYRLRIYDVDNRTGGPGKDLASEVIEISSSDGQQNNANLKKYNIIIPNKTFFIAIEWMRDYHNASFTEIYEPKQYKSVKIESYKPTIGLSPIQGKELNIWAMNFKGEWKPYTYFMPFGTDTAIKAVVEY</sequence>
<evidence type="ECO:0000313" key="1">
    <source>
        <dbReference type="EMBL" id="NNU34626.1"/>
    </source>
</evidence>
<dbReference type="RefSeq" id="WP_175270303.1">
    <property type="nucleotide sequence ID" value="NZ_JABFCR010000059.1"/>
</dbReference>
<proteinExistence type="predicted"/>
<evidence type="ECO:0008006" key="3">
    <source>
        <dbReference type="Google" id="ProtNLM"/>
    </source>
</evidence>